<accession>A0ABT5AHR5</accession>
<sequence length="146" mass="15996">MEPLTTGAIAVATVLATKALEKIGENIGDTLSHKTQQFLELLKQRLPGTLAAIEQAPEQPLNYNQAVMEIETAAKADPNISQAIQELTQLAETNPPKNLEKFLKEIQAAFTNSQHPQATIFNQNIQKAINAAQNQTIDQRGSTFNF</sequence>
<keyword evidence="2" id="KW-1185">Reference proteome</keyword>
<evidence type="ECO:0000313" key="2">
    <source>
        <dbReference type="Proteomes" id="UP001211249"/>
    </source>
</evidence>
<name>A0ABT5AHR5_9CYAN</name>
<protein>
    <recommendedName>
        <fullName evidence="3">NACHT-NTPase and P-loop NTPases N-terminal domain-containing protein</fullName>
    </recommendedName>
</protein>
<evidence type="ECO:0008006" key="3">
    <source>
        <dbReference type="Google" id="ProtNLM"/>
    </source>
</evidence>
<evidence type="ECO:0000313" key="1">
    <source>
        <dbReference type="EMBL" id="MDB9536831.1"/>
    </source>
</evidence>
<gene>
    <name evidence="1" type="ORF">PN451_13530</name>
</gene>
<comment type="caution">
    <text evidence="1">The sequence shown here is derived from an EMBL/GenBank/DDBJ whole genome shotgun (WGS) entry which is preliminary data.</text>
</comment>
<organism evidence="1 2">
    <name type="scientific">Dolichospermum planctonicum CS-1226</name>
    <dbReference type="NCBI Taxonomy" id="3021751"/>
    <lineage>
        <taxon>Bacteria</taxon>
        <taxon>Bacillati</taxon>
        <taxon>Cyanobacteriota</taxon>
        <taxon>Cyanophyceae</taxon>
        <taxon>Nostocales</taxon>
        <taxon>Aphanizomenonaceae</taxon>
        <taxon>Dolichospermum</taxon>
        <taxon>Dolichospermum planctonicum</taxon>
    </lineage>
</organism>
<dbReference type="Proteomes" id="UP001211249">
    <property type="component" value="Unassembled WGS sequence"/>
</dbReference>
<proteinExistence type="predicted"/>
<reference evidence="1 2" key="1">
    <citation type="submission" date="2023-01" db="EMBL/GenBank/DDBJ databases">
        <title>Genomes from the Australian National Cyanobacteria Reference Collection.</title>
        <authorList>
            <person name="Willis A."/>
            <person name="Lee E.M.F."/>
        </authorList>
    </citation>
    <scope>NUCLEOTIDE SEQUENCE [LARGE SCALE GENOMIC DNA]</scope>
    <source>
        <strain evidence="1 2">CS-1226</strain>
    </source>
</reference>
<dbReference type="RefSeq" id="WP_271796581.1">
    <property type="nucleotide sequence ID" value="NZ_JAQMUC010000077.1"/>
</dbReference>
<dbReference type="EMBL" id="JAQMUC010000077">
    <property type="protein sequence ID" value="MDB9536831.1"/>
    <property type="molecule type" value="Genomic_DNA"/>
</dbReference>